<comment type="catalytic activity">
    <reaction evidence="6">
        <text>(5R)-5-hydroxy-L-lysine + GTP = (5R)-5-phosphooxy-L-lysine + GDP + H(+)</text>
        <dbReference type="Rhea" id="RHEA:19049"/>
        <dbReference type="ChEBI" id="CHEBI:15378"/>
        <dbReference type="ChEBI" id="CHEBI:37565"/>
        <dbReference type="ChEBI" id="CHEBI:57882"/>
        <dbReference type="ChEBI" id="CHEBI:58189"/>
        <dbReference type="ChEBI" id="CHEBI:58357"/>
        <dbReference type="EC" id="2.7.1.81"/>
    </reaction>
</comment>
<keyword evidence="3" id="KW-0963">Cytoplasm</keyword>
<organism evidence="11 12">
    <name type="scientific">Hymenochirus boettgeri</name>
    <name type="common">Congo dwarf clawed frog</name>
    <dbReference type="NCBI Taxonomy" id="247094"/>
    <lineage>
        <taxon>Eukaryota</taxon>
        <taxon>Metazoa</taxon>
        <taxon>Chordata</taxon>
        <taxon>Craniata</taxon>
        <taxon>Vertebrata</taxon>
        <taxon>Euteleostomi</taxon>
        <taxon>Amphibia</taxon>
        <taxon>Batrachia</taxon>
        <taxon>Anura</taxon>
        <taxon>Pipoidea</taxon>
        <taxon>Pipidae</taxon>
        <taxon>Pipinae</taxon>
        <taxon>Hymenochirus</taxon>
    </lineage>
</organism>
<name>A0A8T2J7M7_9PIPI</name>
<evidence type="ECO:0000256" key="8">
    <source>
        <dbReference type="ARBA" id="ARBA00038873"/>
    </source>
</evidence>
<evidence type="ECO:0000313" key="11">
    <source>
        <dbReference type="EMBL" id="KAG8440362.1"/>
    </source>
</evidence>
<dbReference type="AlphaFoldDB" id="A0A8T2J7M7"/>
<dbReference type="InterPro" id="IPR011009">
    <property type="entry name" value="Kinase-like_dom_sf"/>
</dbReference>
<dbReference type="Pfam" id="PF01636">
    <property type="entry name" value="APH"/>
    <property type="match status" value="1"/>
</dbReference>
<evidence type="ECO:0000256" key="2">
    <source>
        <dbReference type="ARBA" id="ARBA00006219"/>
    </source>
</evidence>
<comment type="similarity">
    <text evidence="2">Belongs to the aminoglycoside phosphotransferase family.</text>
</comment>
<evidence type="ECO:0000259" key="10">
    <source>
        <dbReference type="Pfam" id="PF01636"/>
    </source>
</evidence>
<keyword evidence="5" id="KW-0418">Kinase</keyword>
<dbReference type="PANTHER" id="PTHR21064:SF1">
    <property type="entry name" value="HYDROXYLYSINE KINASE"/>
    <property type="match status" value="1"/>
</dbReference>
<dbReference type="PANTHER" id="PTHR21064">
    <property type="entry name" value="AMINOGLYCOSIDE PHOSPHOTRANSFERASE DOMAIN-CONTAINING PROTEIN-RELATED"/>
    <property type="match status" value="1"/>
</dbReference>
<evidence type="ECO:0000256" key="9">
    <source>
        <dbReference type="ARBA" id="ARBA00040505"/>
    </source>
</evidence>
<reference evidence="11" key="1">
    <citation type="thesis" date="2020" institute="ProQuest LLC" country="789 East Eisenhower Parkway, Ann Arbor, MI, USA">
        <title>Comparative Genomics and Chromosome Evolution.</title>
        <authorList>
            <person name="Mudd A.B."/>
        </authorList>
    </citation>
    <scope>NUCLEOTIDE SEQUENCE</scope>
    <source>
        <strain evidence="11">Female2</strain>
        <tissue evidence="11">Blood</tissue>
    </source>
</reference>
<evidence type="ECO:0000256" key="5">
    <source>
        <dbReference type="ARBA" id="ARBA00022777"/>
    </source>
</evidence>
<dbReference type="EMBL" id="JAACNH010000006">
    <property type="protein sequence ID" value="KAG8440362.1"/>
    <property type="molecule type" value="Genomic_DNA"/>
</dbReference>
<keyword evidence="12" id="KW-1185">Reference proteome</keyword>
<dbReference type="Gene3D" id="3.90.1200.10">
    <property type="match status" value="1"/>
</dbReference>
<dbReference type="SUPFAM" id="SSF56112">
    <property type="entry name" value="Protein kinase-like (PK-like)"/>
    <property type="match status" value="1"/>
</dbReference>
<accession>A0A8T2J7M7</accession>
<feature type="domain" description="Aminoglycoside phosphotransferase" evidence="10">
    <location>
        <begin position="38"/>
        <end position="281"/>
    </location>
</feature>
<dbReference type="Gene3D" id="3.30.200.20">
    <property type="entry name" value="Phosphorylase Kinase, domain 1"/>
    <property type="match status" value="1"/>
</dbReference>
<dbReference type="Proteomes" id="UP000812440">
    <property type="component" value="Chromosome 3"/>
</dbReference>
<dbReference type="EC" id="2.7.1.81" evidence="8"/>
<evidence type="ECO:0000256" key="7">
    <source>
        <dbReference type="ARBA" id="ARBA00037368"/>
    </source>
</evidence>
<protein>
    <recommendedName>
        <fullName evidence="9">Hydroxylysine kinase</fullName>
        <ecNumber evidence="8">2.7.1.81</ecNumber>
    </recommendedName>
</protein>
<sequence length="377" mass="42737">MAFENKNRNTVISSKPAFSEEQAIQMTESLYGLKVSNIKPLPSYDDQNFHIQTQNKDSDTCCEYVLKITNGEDSKDEKLLEAQTRVLLFLSNKGVPVQKPILTKNGQSFSLETVDNGSTIQKHIVRLLTYLSGTPLAKILPSPETLFDIGKMAANIDIMLAEEFQHPCKKHFERKEFIWNLSNTPLLRNYVSAVKEENLLKIIEDVITQYETFVVPSLQSFRKGIIHGDLNDHNILVENISLPGDTQAQHRVSGVLDFNDMSCGYYIFELAISIMYVMIESNDPIHAGGYVLAGFESVIPLNTEEKNALFYLVNCRFIQSLVMARYSVLLCPENKEYIMITAKTGWKHLQTLYNMGKHAIENIWFGTAKSYIESKAA</sequence>
<dbReference type="FunFam" id="3.90.1200.10:FF:000007">
    <property type="entry name" value="hydroxylysine kinase isoform X1"/>
    <property type="match status" value="1"/>
</dbReference>
<proteinExistence type="inferred from homology"/>
<dbReference type="InterPro" id="IPR002575">
    <property type="entry name" value="Aminoglycoside_PTrfase"/>
</dbReference>
<dbReference type="FunFam" id="3.30.200.20:FF:000549">
    <property type="entry name" value="hydroxylysine kinase"/>
    <property type="match status" value="1"/>
</dbReference>
<comment type="caution">
    <text evidence="11">The sequence shown here is derived from an EMBL/GenBank/DDBJ whole genome shotgun (WGS) entry which is preliminary data.</text>
</comment>
<evidence type="ECO:0000256" key="3">
    <source>
        <dbReference type="ARBA" id="ARBA00022490"/>
    </source>
</evidence>
<dbReference type="GO" id="GO:0047992">
    <property type="term" value="F:hydroxylysine kinase activity"/>
    <property type="evidence" value="ECO:0007669"/>
    <property type="project" value="UniProtKB-EC"/>
</dbReference>
<dbReference type="GO" id="GO:0005737">
    <property type="term" value="C:cytoplasm"/>
    <property type="evidence" value="ECO:0007669"/>
    <property type="project" value="UniProtKB-SubCell"/>
</dbReference>
<evidence type="ECO:0000313" key="12">
    <source>
        <dbReference type="Proteomes" id="UP000812440"/>
    </source>
</evidence>
<gene>
    <name evidence="11" type="ORF">GDO86_006204</name>
</gene>
<dbReference type="InterPro" id="IPR050249">
    <property type="entry name" value="Pseudomonas-type_ThrB"/>
</dbReference>
<comment type="subcellular location">
    <subcellularLocation>
        <location evidence="1">Cytoplasm</location>
    </subcellularLocation>
</comment>
<keyword evidence="4" id="KW-0808">Transferase</keyword>
<dbReference type="OrthoDB" id="9973935at2759"/>
<evidence type="ECO:0000256" key="4">
    <source>
        <dbReference type="ARBA" id="ARBA00022679"/>
    </source>
</evidence>
<evidence type="ECO:0000256" key="6">
    <source>
        <dbReference type="ARBA" id="ARBA00036820"/>
    </source>
</evidence>
<evidence type="ECO:0000256" key="1">
    <source>
        <dbReference type="ARBA" id="ARBA00004496"/>
    </source>
</evidence>
<comment type="function">
    <text evidence="7">Catalyzes the GTP-dependent phosphorylation of 5-hydroxy-L-lysine.</text>
</comment>